<sequence>MTIAGSMPQVVEREGKVRFAVGSPSGPRSQSWVVAGHTGKSANRDTSNDVYVGTRKQMGLMKLSLHQREWRLAVPRQTAERFAIPLADRAVAVWPPTPEIAQGAGWRTSGMIVIPDSSLGPTWLERRMDRVTFFPAPEPGAERIVILIVGAPGAPEFSLNPSRDGGRLALPGGGTVRFWIEQAPTRPDLAAELPDVRRAAARMPGAVLPGHGFAHTSNRQGVPVLVDLGLITRSHAAAD</sequence>
<evidence type="ECO:0000313" key="2">
    <source>
        <dbReference type="Proteomes" id="UP001597145"/>
    </source>
</evidence>
<reference evidence="2" key="1">
    <citation type="journal article" date="2019" name="Int. J. Syst. Evol. Microbiol.">
        <title>The Global Catalogue of Microorganisms (GCM) 10K type strain sequencing project: providing services to taxonomists for standard genome sequencing and annotation.</title>
        <authorList>
            <consortium name="The Broad Institute Genomics Platform"/>
            <consortium name="The Broad Institute Genome Sequencing Center for Infectious Disease"/>
            <person name="Wu L."/>
            <person name="Ma J."/>
        </authorList>
    </citation>
    <scope>NUCLEOTIDE SEQUENCE [LARGE SCALE GENOMIC DNA]</scope>
    <source>
        <strain evidence="2">JCM 12165</strain>
    </source>
</reference>
<keyword evidence="2" id="KW-1185">Reference proteome</keyword>
<name>A0ABW4FS80_9PSEU</name>
<dbReference type="Proteomes" id="UP001597145">
    <property type="component" value="Unassembled WGS sequence"/>
</dbReference>
<gene>
    <name evidence="1" type="ORF">ACFSCY_27185</name>
</gene>
<dbReference type="EMBL" id="JBHUCP010000023">
    <property type="protein sequence ID" value="MFD1533115.1"/>
    <property type="molecule type" value="Genomic_DNA"/>
</dbReference>
<accession>A0ABW4FS80</accession>
<dbReference type="RefSeq" id="WP_343983412.1">
    <property type="nucleotide sequence ID" value="NZ_BAAAJG010000016.1"/>
</dbReference>
<proteinExistence type="predicted"/>
<evidence type="ECO:0000313" key="1">
    <source>
        <dbReference type="EMBL" id="MFD1533115.1"/>
    </source>
</evidence>
<protein>
    <submittedName>
        <fullName evidence="1">Uncharacterized protein</fullName>
    </submittedName>
</protein>
<comment type="caution">
    <text evidence="1">The sequence shown here is derived from an EMBL/GenBank/DDBJ whole genome shotgun (WGS) entry which is preliminary data.</text>
</comment>
<organism evidence="1 2">
    <name type="scientific">Pseudonocardia aurantiaca</name>
    <dbReference type="NCBI Taxonomy" id="75290"/>
    <lineage>
        <taxon>Bacteria</taxon>
        <taxon>Bacillati</taxon>
        <taxon>Actinomycetota</taxon>
        <taxon>Actinomycetes</taxon>
        <taxon>Pseudonocardiales</taxon>
        <taxon>Pseudonocardiaceae</taxon>
        <taxon>Pseudonocardia</taxon>
    </lineage>
</organism>